<evidence type="ECO:0000313" key="2">
    <source>
        <dbReference type="EMBL" id="CAI9091858.1"/>
    </source>
</evidence>
<dbReference type="Proteomes" id="UP001161247">
    <property type="component" value="Chromosome 1"/>
</dbReference>
<proteinExistence type="predicted"/>
<feature type="compositionally biased region" description="Low complexity" evidence="1">
    <location>
        <begin position="14"/>
        <end position="23"/>
    </location>
</feature>
<evidence type="ECO:0000256" key="1">
    <source>
        <dbReference type="SAM" id="MobiDB-lite"/>
    </source>
</evidence>
<keyword evidence="3" id="KW-1185">Reference proteome</keyword>
<name>A0AAV1CBC7_OLDCO</name>
<dbReference type="AlphaFoldDB" id="A0AAV1CBC7"/>
<organism evidence="2 3">
    <name type="scientific">Oldenlandia corymbosa var. corymbosa</name>
    <dbReference type="NCBI Taxonomy" id="529605"/>
    <lineage>
        <taxon>Eukaryota</taxon>
        <taxon>Viridiplantae</taxon>
        <taxon>Streptophyta</taxon>
        <taxon>Embryophyta</taxon>
        <taxon>Tracheophyta</taxon>
        <taxon>Spermatophyta</taxon>
        <taxon>Magnoliopsida</taxon>
        <taxon>eudicotyledons</taxon>
        <taxon>Gunneridae</taxon>
        <taxon>Pentapetalae</taxon>
        <taxon>asterids</taxon>
        <taxon>lamiids</taxon>
        <taxon>Gentianales</taxon>
        <taxon>Rubiaceae</taxon>
        <taxon>Rubioideae</taxon>
        <taxon>Spermacoceae</taxon>
        <taxon>Hedyotis-Oldenlandia complex</taxon>
        <taxon>Oldenlandia</taxon>
    </lineage>
</organism>
<feature type="region of interest" description="Disordered" evidence="1">
    <location>
        <begin position="1"/>
        <end position="23"/>
    </location>
</feature>
<evidence type="ECO:0000313" key="3">
    <source>
        <dbReference type="Proteomes" id="UP001161247"/>
    </source>
</evidence>
<accession>A0AAV1CBC7</accession>
<dbReference type="EMBL" id="OX459118">
    <property type="protein sequence ID" value="CAI9091858.1"/>
    <property type="molecule type" value="Genomic_DNA"/>
</dbReference>
<protein>
    <submittedName>
        <fullName evidence="2">OLC1v1026960C1</fullName>
    </submittedName>
</protein>
<feature type="region of interest" description="Disordered" evidence="1">
    <location>
        <begin position="44"/>
        <end position="74"/>
    </location>
</feature>
<sequence>MPAYLEPSRYKPVSSLGKSKLSASAAPFISSRVKCEGNMDAKITLPSSGTVGSSSKMQPECCSDGQGSSERYPEENWLYNAPTGLARIGEGSCVEEELNLPRSEMPAGSKKDDIAGSFNQSLTPLPGSKVVQSEEINDAKMSEDPSELFTKSDKKEESSCFCLMLEEFPLLPGCKKEIQPVKYTAVAGNVGQDTKLLDEKEDTSFVSKCFKN</sequence>
<gene>
    <name evidence="2" type="ORF">OLC1_LOCUS3674</name>
</gene>
<reference evidence="2" key="1">
    <citation type="submission" date="2023-03" db="EMBL/GenBank/DDBJ databases">
        <authorList>
            <person name="Julca I."/>
        </authorList>
    </citation>
    <scope>NUCLEOTIDE SEQUENCE</scope>
</reference>
<feature type="region of interest" description="Disordered" evidence="1">
    <location>
        <begin position="102"/>
        <end position="130"/>
    </location>
</feature>
<feature type="compositionally biased region" description="Polar residues" evidence="1">
    <location>
        <begin position="45"/>
        <end position="57"/>
    </location>
</feature>